<keyword evidence="4" id="KW-1185">Reference proteome</keyword>
<dbReference type="STRING" id="641691.SAMN05421636_102197"/>
<organism evidence="3 4">
    <name type="scientific">Pricia antarctica</name>
    <dbReference type="NCBI Taxonomy" id="641691"/>
    <lineage>
        <taxon>Bacteria</taxon>
        <taxon>Pseudomonadati</taxon>
        <taxon>Bacteroidota</taxon>
        <taxon>Flavobacteriia</taxon>
        <taxon>Flavobacteriales</taxon>
        <taxon>Flavobacteriaceae</taxon>
        <taxon>Pricia</taxon>
    </lineage>
</organism>
<dbReference type="Pfam" id="PF21307">
    <property type="entry name" value="Glyco_hydro_95_C"/>
    <property type="match status" value="1"/>
</dbReference>
<dbReference type="InterPro" id="IPR049053">
    <property type="entry name" value="AFCA-like_C"/>
</dbReference>
<sequence length="773" mass="87853">MSKHRFIPTKMKLVLTLSVALFIVACKTQNEGILLEKSPSDLHFDALPTVWDEGIPLGNGMVGALIWQKDGKLRMSLDRADLWDLRPMENLKLDEYDYNWVYEQWKKDEYKTVQERYDIPYDRLPAPSKIPGAALEFDIASLGEVASVRLYLNNAICEVKWKNGVRLLTFVDAKNPVGRFRFEGLKEPLNYQLIPPAYNKANDGGGDPVTGQDLRRLEYPMGEVVQNENGRLYEQEGWGGFKYQVQVSNTSTDNGMAGAWSISSSFPDWDKSATTKEILDKEKNSDFNSAFTAHSTWWEAFWEKSSLQVPDSILQKQWYLEQYKFGSAARADAPPISLQSVWTADNGKLPPWKGDFHHDLNTQLSYWPAYSGNHLDLEIGFLNWLWKNRETFKKYTKSYYKNEGLNVPGVTTMTGEPMGGWIQYAMGPTVGAWLGQHFYLHWRYSMDRDFLVEKAYPWISDVAKHLESIMGKDKNGRYKLPISASPEFHDNSREAWFGNTTNFDLALIRWTFGTAAELATELEKSAEARHWSNRLEQWPDLAVDEKMGLMISPDEAVTESHRHHSHQLGYHPLGLVDYSNGKEDRKIIDNTLARLDSLGSSQWVGYSFSWLGNMKARAMDGEGAAEALKIFATSFCLPNSFHVNGDQSGKGYSEFTYRPFTLEGNFAFASGLQEMLIQSHTGTVLLFPAVPKDWGDVSFNQLRTEGAFLVSAKMEKGRVIHVGIVSEKGELLKLRNPFKKNAFSSSKKYQKDGDLLLFETTPGETITLKTDRS</sequence>
<evidence type="ECO:0000259" key="2">
    <source>
        <dbReference type="Pfam" id="PF22124"/>
    </source>
</evidence>
<reference evidence="3 4" key="1">
    <citation type="submission" date="2016-10" db="EMBL/GenBank/DDBJ databases">
        <authorList>
            <person name="de Groot N.N."/>
        </authorList>
    </citation>
    <scope>NUCLEOTIDE SEQUENCE [LARGE SCALE GENOMIC DNA]</scope>
    <source>
        <strain evidence="3 4">DSM 23421</strain>
    </source>
</reference>
<protein>
    <submittedName>
        <fullName evidence="3">Alpha-L-fucosidase 2</fullName>
    </submittedName>
</protein>
<dbReference type="Proteomes" id="UP000199109">
    <property type="component" value="Unassembled WGS sequence"/>
</dbReference>
<dbReference type="PANTHER" id="PTHR31084">
    <property type="entry name" value="ALPHA-L-FUCOSIDASE 2"/>
    <property type="match status" value="1"/>
</dbReference>
<dbReference type="InterPro" id="IPR008928">
    <property type="entry name" value="6-hairpin_glycosidase_sf"/>
</dbReference>
<dbReference type="InterPro" id="IPR054363">
    <property type="entry name" value="GH95_cat"/>
</dbReference>
<feature type="domain" description="Glycosyl hydrolase family 95 catalytic" evidence="2">
    <location>
        <begin position="321"/>
        <end position="676"/>
    </location>
</feature>
<dbReference type="SUPFAM" id="SSF48208">
    <property type="entry name" value="Six-hairpin glycosidases"/>
    <property type="match status" value="1"/>
</dbReference>
<proteinExistence type="predicted"/>
<dbReference type="EMBL" id="FNAO01000002">
    <property type="protein sequence ID" value="SDD87943.1"/>
    <property type="molecule type" value="Genomic_DNA"/>
</dbReference>
<dbReference type="GO" id="GO:0004560">
    <property type="term" value="F:alpha-L-fucosidase activity"/>
    <property type="evidence" value="ECO:0007669"/>
    <property type="project" value="TreeGrafter"/>
</dbReference>
<dbReference type="Gene3D" id="1.50.10.10">
    <property type="match status" value="1"/>
</dbReference>
<dbReference type="GO" id="GO:0005975">
    <property type="term" value="P:carbohydrate metabolic process"/>
    <property type="evidence" value="ECO:0007669"/>
    <property type="project" value="InterPro"/>
</dbReference>
<dbReference type="PANTHER" id="PTHR31084:SF0">
    <property type="entry name" value="ALPHA-L-FUCOSIDASE 2"/>
    <property type="match status" value="1"/>
</dbReference>
<gene>
    <name evidence="3" type="ORF">SAMN05421636_102197</name>
</gene>
<feature type="domain" description="Alpha fucosidase A-like C-terminal" evidence="1">
    <location>
        <begin position="678"/>
        <end position="767"/>
    </location>
</feature>
<dbReference type="AlphaFoldDB" id="A0A1G6YD65"/>
<accession>A0A1G6YD65</accession>
<evidence type="ECO:0000313" key="4">
    <source>
        <dbReference type="Proteomes" id="UP000199109"/>
    </source>
</evidence>
<dbReference type="InterPro" id="IPR012341">
    <property type="entry name" value="6hp_glycosidase-like_sf"/>
</dbReference>
<dbReference type="PROSITE" id="PS51257">
    <property type="entry name" value="PROKAR_LIPOPROTEIN"/>
    <property type="match status" value="1"/>
</dbReference>
<dbReference type="Pfam" id="PF22124">
    <property type="entry name" value="Glyco_hydro_95_cat"/>
    <property type="match status" value="1"/>
</dbReference>
<evidence type="ECO:0000259" key="1">
    <source>
        <dbReference type="Pfam" id="PF21307"/>
    </source>
</evidence>
<name>A0A1G6YD65_9FLAO</name>
<evidence type="ECO:0000313" key="3">
    <source>
        <dbReference type="EMBL" id="SDD87943.1"/>
    </source>
</evidence>